<dbReference type="EMBL" id="JABANM010015897">
    <property type="protein sequence ID" value="KAF4730304.1"/>
    <property type="molecule type" value="Genomic_DNA"/>
</dbReference>
<evidence type="ECO:0000256" key="2">
    <source>
        <dbReference type="SAM" id="Phobius"/>
    </source>
</evidence>
<name>A0A7J6SBI2_PEROL</name>
<dbReference type="Proteomes" id="UP000574390">
    <property type="component" value="Unassembled WGS sequence"/>
</dbReference>
<organism evidence="3 4">
    <name type="scientific">Perkinsus olseni</name>
    <name type="common">Perkinsus atlanticus</name>
    <dbReference type="NCBI Taxonomy" id="32597"/>
    <lineage>
        <taxon>Eukaryota</taxon>
        <taxon>Sar</taxon>
        <taxon>Alveolata</taxon>
        <taxon>Perkinsozoa</taxon>
        <taxon>Perkinsea</taxon>
        <taxon>Perkinsida</taxon>
        <taxon>Perkinsidae</taxon>
        <taxon>Perkinsus</taxon>
    </lineage>
</organism>
<feature type="region of interest" description="Disordered" evidence="1">
    <location>
        <begin position="59"/>
        <end position="101"/>
    </location>
</feature>
<feature type="compositionally biased region" description="Low complexity" evidence="1">
    <location>
        <begin position="89"/>
        <end position="101"/>
    </location>
</feature>
<keyword evidence="2" id="KW-0812">Transmembrane</keyword>
<evidence type="ECO:0000256" key="1">
    <source>
        <dbReference type="SAM" id="MobiDB-lite"/>
    </source>
</evidence>
<evidence type="ECO:0000313" key="4">
    <source>
        <dbReference type="Proteomes" id="UP000574390"/>
    </source>
</evidence>
<accession>A0A7J6SBI2</accession>
<feature type="non-terminal residue" evidence="3">
    <location>
        <position position="101"/>
    </location>
</feature>
<evidence type="ECO:0000313" key="3">
    <source>
        <dbReference type="EMBL" id="KAF4730304.1"/>
    </source>
</evidence>
<keyword evidence="2" id="KW-1133">Transmembrane helix</keyword>
<comment type="caution">
    <text evidence="3">The sequence shown here is derived from an EMBL/GenBank/DDBJ whole genome shotgun (WGS) entry which is preliminary data.</text>
</comment>
<protein>
    <submittedName>
        <fullName evidence="3">Uncharacterized protein</fullName>
    </submittedName>
</protein>
<sequence length="101" mass="11050">DVEDRPKGADGGSTRWGGVVSTMSPVTCATCVLGFGLAMVKVVSGLAEMMAAVRIPWENLDPGDLNRPLTKTEKNRLKRRKQKEKRRAAAAAARQQQQQQE</sequence>
<feature type="transmembrane region" description="Helical" evidence="2">
    <location>
        <begin position="20"/>
        <end position="40"/>
    </location>
</feature>
<feature type="compositionally biased region" description="Basic residues" evidence="1">
    <location>
        <begin position="76"/>
        <end position="88"/>
    </location>
</feature>
<gene>
    <name evidence="3" type="ORF">FOZ62_020066</name>
</gene>
<reference evidence="3 4" key="1">
    <citation type="submission" date="2020-04" db="EMBL/GenBank/DDBJ databases">
        <title>Perkinsus olseni comparative genomics.</title>
        <authorList>
            <person name="Bogema D.R."/>
        </authorList>
    </citation>
    <scope>NUCLEOTIDE SEQUENCE [LARGE SCALE GENOMIC DNA]</scope>
    <source>
        <strain evidence="3">ATCC PRA-205</strain>
    </source>
</reference>
<feature type="non-terminal residue" evidence="3">
    <location>
        <position position="1"/>
    </location>
</feature>
<dbReference type="AlphaFoldDB" id="A0A7J6SBI2"/>
<proteinExistence type="predicted"/>
<keyword evidence="2" id="KW-0472">Membrane</keyword>